<gene>
    <name evidence="3" type="ORF">SAMN04487771_10088</name>
</gene>
<organism evidence="3 4">
    <name type="scientific">[Clostridium] aminophilum</name>
    <dbReference type="NCBI Taxonomy" id="1526"/>
    <lineage>
        <taxon>Bacteria</taxon>
        <taxon>Bacillati</taxon>
        <taxon>Bacillota</taxon>
        <taxon>Clostridia</taxon>
        <taxon>Lachnospirales</taxon>
        <taxon>Lachnospiraceae</taxon>
    </lineage>
</organism>
<sequence>MKKRFLKQGMSIAAALCLAVGSPFSAAAGHEVSYEIEKTDGRTMTHEGDISATDSGILADNGSAVEQKGDVKSKNEAVNASSKSTVDIDGNVEMTDGGDRVPAVSAFDGSNVRIEGNVKSNGIGVQAEKEAHVDVEGAVEAKSTGVSSANSDVTVKHGVKVSGTDEQEYVYGVDAYDSEVSVVGGIEVTIGGQKGQAEGKSGEESEFSATGVNIYQEDGENTSVHVTGNVTAFAKGSEASGARADGLRMAKGTKLTVDGNVTATAESSNAKAQACGVAVGSGTVIVKGDVSAAAKSTAPEAARAYGIVTNVELAGKDVSKAKDANAVIIVTGSVTSTGAGASLEGNFGKVDVFVGKDMSGEEGLRVLGNLGTANYVVDGTLSGESAAIHTQDFVAQPGMEEGKLNVTVWELKSGGDLVKAEEVSGYDPETGAPSLLPEKKEKAEEILKNVNYIIRTDEVENGVISLSGTTRIVGANGTTYDTAKEAQEVIIRVKTADGYQLDAVKNGDALLTKNADGSYTLVVPRGGGVELSAVLSAIKKNENEMNGGSDDSGNPPAGYGEEKGNAVTSASGASVTRTVTEEGGIKTSLSKVEIGGKIAEVATRVTVENGQNRTLRTVSGDIAGVSFRGVGTVSADGSSVTLEDGRTFSVISAPSLMITENGVTRGYFLNADGTGPIATGKTEVYYCLGEDGQLHAHWVDPNGYFYVGTVEIDGQTHTFNETGEEVSSIA</sequence>
<evidence type="ECO:0000256" key="2">
    <source>
        <dbReference type="SAM" id="SignalP"/>
    </source>
</evidence>
<dbReference type="eggNOG" id="ENOG5034AMP">
    <property type="taxonomic scope" value="Bacteria"/>
</dbReference>
<proteinExistence type="predicted"/>
<dbReference type="EMBL" id="FOIL01000008">
    <property type="protein sequence ID" value="SET20972.1"/>
    <property type="molecule type" value="Genomic_DNA"/>
</dbReference>
<dbReference type="Proteomes" id="UP000199820">
    <property type="component" value="Unassembled WGS sequence"/>
</dbReference>
<keyword evidence="4" id="KW-1185">Reference proteome</keyword>
<accession>A0A1I0CN10</accession>
<evidence type="ECO:0000313" key="4">
    <source>
        <dbReference type="Proteomes" id="UP000199820"/>
    </source>
</evidence>
<feature type="signal peptide" evidence="2">
    <location>
        <begin position="1"/>
        <end position="27"/>
    </location>
</feature>
<evidence type="ECO:0000313" key="3">
    <source>
        <dbReference type="EMBL" id="SET20972.1"/>
    </source>
</evidence>
<keyword evidence="2" id="KW-0732">Signal</keyword>
<evidence type="ECO:0000256" key="1">
    <source>
        <dbReference type="SAM" id="MobiDB-lite"/>
    </source>
</evidence>
<feature type="region of interest" description="Disordered" evidence="1">
    <location>
        <begin position="542"/>
        <end position="574"/>
    </location>
</feature>
<name>A0A1I0CN10_9FIRM</name>
<dbReference type="STRING" id="1526.SAMN02910262_01812"/>
<feature type="chain" id="PRO_5038443351" evidence="2">
    <location>
        <begin position="28"/>
        <end position="730"/>
    </location>
</feature>
<dbReference type="AlphaFoldDB" id="A0A1I0CN10"/>
<protein>
    <submittedName>
        <fullName evidence="3">Uncharacterized protein</fullName>
    </submittedName>
</protein>
<dbReference type="RefSeq" id="WP_143050807.1">
    <property type="nucleotide sequence ID" value="NZ_FOIL01000008.1"/>
</dbReference>
<dbReference type="OrthoDB" id="2010941at2"/>
<reference evidence="3 4" key="1">
    <citation type="submission" date="2016-10" db="EMBL/GenBank/DDBJ databases">
        <authorList>
            <person name="de Groot N.N."/>
        </authorList>
    </citation>
    <scope>NUCLEOTIDE SEQUENCE [LARGE SCALE GENOMIC DNA]</scope>
    <source>
        <strain evidence="3 4">KH1P1</strain>
    </source>
</reference>